<evidence type="ECO:0000256" key="1">
    <source>
        <dbReference type="SAM" id="MobiDB-lite"/>
    </source>
</evidence>
<accession>A0ABP6KRD3</accession>
<evidence type="ECO:0008006" key="5">
    <source>
        <dbReference type="Google" id="ProtNLM"/>
    </source>
</evidence>
<protein>
    <recommendedName>
        <fullName evidence="5">Serine protease</fullName>
    </recommendedName>
</protein>
<reference evidence="4" key="1">
    <citation type="journal article" date="2019" name="Int. J. Syst. Evol. Microbiol.">
        <title>The Global Catalogue of Microorganisms (GCM) 10K type strain sequencing project: providing services to taxonomists for standard genome sequencing and annotation.</title>
        <authorList>
            <consortium name="The Broad Institute Genomics Platform"/>
            <consortium name="The Broad Institute Genome Sequencing Center for Infectious Disease"/>
            <person name="Wu L."/>
            <person name="Ma J."/>
        </authorList>
    </citation>
    <scope>NUCLEOTIDE SEQUENCE [LARGE SCALE GENOMIC DNA]</scope>
    <source>
        <strain evidence="4">JCM 3106</strain>
    </source>
</reference>
<dbReference type="SUPFAM" id="SSF50494">
    <property type="entry name" value="Trypsin-like serine proteases"/>
    <property type="match status" value="1"/>
</dbReference>
<dbReference type="InterPro" id="IPR009003">
    <property type="entry name" value="Peptidase_S1_PA"/>
</dbReference>
<keyword evidence="2" id="KW-0732">Signal</keyword>
<feature type="region of interest" description="Disordered" evidence="1">
    <location>
        <begin position="27"/>
        <end position="50"/>
    </location>
</feature>
<dbReference type="Gene3D" id="2.40.10.10">
    <property type="entry name" value="Trypsin-like serine proteases"/>
    <property type="match status" value="2"/>
</dbReference>
<dbReference type="InterPro" id="IPR043504">
    <property type="entry name" value="Peptidase_S1_PA_chymotrypsin"/>
</dbReference>
<dbReference type="RefSeq" id="WP_344900178.1">
    <property type="nucleotide sequence ID" value="NZ_BAAAWD010000015.1"/>
</dbReference>
<proteinExistence type="predicted"/>
<sequence>METSTRLRMAAIGAAALTLLTLSGTGTAGARTADGPADKPPIVNQDAPREPVPAGFTGWDALFAEQDRLNGVADRITERAETAEGYAGIVVAPENHEVRLYWRGAVPTAVQTAVDQGRQVAPVRVLPAAHTHAQLLQEATRWVEAGQVTGAVPQPDGSGVQLSVAGADTSPDRLQRPSGATAPVAVEGSETFTTAYDRQNDVPSYYGGGRILNKQQGNGCTAGFPVVDRNGNAGYLTASHCGSLWNEFYDGGGVSSQANYMGTLNWYITNRDAAIVNADTTGRIFVGGKTSSSSARVVGVVKTYPGNFVCNSGSTMGQICNIKVTHYGWSGTYSTGQHVKHMIRAKHTTASCAGAKGDSGGPVYSHANYYGDVNAHGIFSAFSKSANCGGATGGSVIVFPRAWDVLLAFEASLLVS</sequence>
<dbReference type="Proteomes" id="UP001499930">
    <property type="component" value="Unassembled WGS sequence"/>
</dbReference>
<evidence type="ECO:0000313" key="3">
    <source>
        <dbReference type="EMBL" id="GAA3022221.1"/>
    </source>
</evidence>
<gene>
    <name evidence="3" type="ORF">GCM10017559_54040</name>
</gene>
<feature type="chain" id="PRO_5046691035" description="Serine protease" evidence="2">
    <location>
        <begin position="29"/>
        <end position="416"/>
    </location>
</feature>
<comment type="caution">
    <text evidence="3">The sequence shown here is derived from an EMBL/GenBank/DDBJ whole genome shotgun (WGS) entry which is preliminary data.</text>
</comment>
<dbReference type="EMBL" id="BAAAWD010000015">
    <property type="protein sequence ID" value="GAA3022221.1"/>
    <property type="molecule type" value="Genomic_DNA"/>
</dbReference>
<organism evidence="3 4">
    <name type="scientific">Streptosporangium longisporum</name>
    <dbReference type="NCBI Taxonomy" id="46187"/>
    <lineage>
        <taxon>Bacteria</taxon>
        <taxon>Bacillati</taxon>
        <taxon>Actinomycetota</taxon>
        <taxon>Actinomycetes</taxon>
        <taxon>Streptosporangiales</taxon>
        <taxon>Streptosporangiaceae</taxon>
        <taxon>Streptosporangium</taxon>
    </lineage>
</organism>
<keyword evidence="4" id="KW-1185">Reference proteome</keyword>
<feature type="signal peptide" evidence="2">
    <location>
        <begin position="1"/>
        <end position="28"/>
    </location>
</feature>
<evidence type="ECO:0000313" key="4">
    <source>
        <dbReference type="Proteomes" id="UP001499930"/>
    </source>
</evidence>
<name>A0ABP6KRD3_9ACTN</name>
<evidence type="ECO:0000256" key="2">
    <source>
        <dbReference type="SAM" id="SignalP"/>
    </source>
</evidence>